<dbReference type="SUPFAM" id="SSF111369">
    <property type="entry name" value="HlyD-like secretion proteins"/>
    <property type="match status" value="2"/>
</dbReference>
<evidence type="ECO:0000313" key="4">
    <source>
        <dbReference type="EMBL" id="OLY42791.1"/>
    </source>
</evidence>
<keyword evidence="3" id="KW-1133">Transmembrane helix</keyword>
<protein>
    <submittedName>
        <fullName evidence="4">HlyD family secretion protein</fullName>
    </submittedName>
</protein>
<evidence type="ECO:0000313" key="5">
    <source>
        <dbReference type="Proteomes" id="UP000187344"/>
    </source>
</evidence>
<dbReference type="OrthoDB" id="9778236at2"/>
<accession>A0A1R0F750</accession>
<dbReference type="Proteomes" id="UP000187344">
    <property type="component" value="Unassembled WGS sequence"/>
</dbReference>
<keyword evidence="5" id="KW-1185">Reference proteome</keyword>
<dbReference type="EMBL" id="LXYT01000003">
    <property type="protein sequence ID" value="OLY42791.1"/>
    <property type="molecule type" value="Genomic_DNA"/>
</dbReference>
<dbReference type="Gene3D" id="2.40.50.100">
    <property type="match status" value="1"/>
</dbReference>
<dbReference type="AlphaFoldDB" id="A0A1R0F750"/>
<dbReference type="PANTHER" id="PTHR30438:SF2">
    <property type="entry name" value="MEMBRANE PROTEIN"/>
    <property type="match status" value="1"/>
</dbReference>
<dbReference type="PANTHER" id="PTHR30438">
    <property type="entry name" value="36 KDA ANTIGEN-RELATED"/>
    <property type="match status" value="1"/>
</dbReference>
<evidence type="ECO:0000256" key="1">
    <source>
        <dbReference type="SAM" id="Coils"/>
    </source>
</evidence>
<feature type="coiled-coil region" evidence="1">
    <location>
        <begin position="183"/>
        <end position="217"/>
    </location>
</feature>
<reference evidence="4 5" key="1">
    <citation type="submission" date="2016-12" db="EMBL/GenBank/DDBJ databases">
        <title>Comparative genomics of Bartonella apis.</title>
        <authorList>
            <person name="Engel P."/>
        </authorList>
    </citation>
    <scope>NUCLEOTIDE SEQUENCE [LARGE SCALE GENOMIC DNA]</scope>
    <source>
        <strain evidence="4 5">PEB0149</strain>
    </source>
</reference>
<comment type="caution">
    <text evidence="4">The sequence shown here is derived from an EMBL/GenBank/DDBJ whole genome shotgun (WGS) entry which is preliminary data.</text>
</comment>
<organism evidence="4 5">
    <name type="scientific">Bartonella apis</name>
    <dbReference type="NCBI Taxonomy" id="1686310"/>
    <lineage>
        <taxon>Bacteria</taxon>
        <taxon>Pseudomonadati</taxon>
        <taxon>Pseudomonadota</taxon>
        <taxon>Alphaproteobacteria</taxon>
        <taxon>Hyphomicrobiales</taxon>
        <taxon>Bartonellaceae</taxon>
        <taxon>Bartonella</taxon>
    </lineage>
</organism>
<gene>
    <name evidence="4" type="ORF">PEB0149_002020</name>
</gene>
<keyword evidence="3" id="KW-0472">Membrane</keyword>
<dbReference type="Gene3D" id="2.40.30.170">
    <property type="match status" value="1"/>
</dbReference>
<dbReference type="GeneID" id="92992585"/>
<feature type="transmembrane region" description="Helical" evidence="3">
    <location>
        <begin position="9"/>
        <end position="26"/>
    </location>
</feature>
<keyword evidence="1" id="KW-0175">Coiled coil</keyword>
<dbReference type="GO" id="GO:0005886">
    <property type="term" value="C:plasma membrane"/>
    <property type="evidence" value="ECO:0007669"/>
    <property type="project" value="TreeGrafter"/>
</dbReference>
<proteinExistence type="predicted"/>
<keyword evidence="3" id="KW-0812">Transmembrane</keyword>
<name>A0A1R0F750_9HYPH</name>
<dbReference type="RefSeq" id="WP_075870627.1">
    <property type="nucleotide sequence ID" value="NZ_CALYQA010000003.1"/>
</dbReference>
<dbReference type="Gene3D" id="1.10.287.470">
    <property type="entry name" value="Helix hairpin bin"/>
    <property type="match status" value="2"/>
</dbReference>
<feature type="region of interest" description="Disordered" evidence="2">
    <location>
        <begin position="121"/>
        <end position="152"/>
    </location>
</feature>
<sequence>MAAKGKTKWGWIAVGVIVVVAAYSGLKTYLHPGLPEGIAMGNGRIEATEIDIASKLAGRIQDITVREGDFVHIGDVVAHMDTDNLRAQLREAEAQLKRAVINVDTAKMEVEQRQAEQEAAEATVAQNEVQRDNSNRRYQRSATLQQKGTVSTQVRDDDQATYDGALAAVAASKAQFAAAKVAVSTAKANVVNAEAAVDAAKATIERIQSDINDSELKATRSGRIQYRIAQPGEVVAAGGRVLNLVDLGDVYMTFFLPTKTVGKIAIGTEARIVLDAAPQYVIPANISFVSDVAQFTPKTVETAEERAKLMFRVRAQIPQDLLEKYIKQVKTGLPGVAYVKTDPNAKWPKIVSTPVVK</sequence>
<feature type="compositionally biased region" description="Polar residues" evidence="2">
    <location>
        <begin position="140"/>
        <end position="152"/>
    </location>
</feature>
<evidence type="ECO:0000256" key="3">
    <source>
        <dbReference type="SAM" id="Phobius"/>
    </source>
</evidence>
<evidence type="ECO:0000256" key="2">
    <source>
        <dbReference type="SAM" id="MobiDB-lite"/>
    </source>
</evidence>